<organism evidence="1 2">
    <name type="scientific">Halorientalis regularis</name>
    <dbReference type="NCBI Taxonomy" id="660518"/>
    <lineage>
        <taxon>Archaea</taxon>
        <taxon>Methanobacteriati</taxon>
        <taxon>Methanobacteriota</taxon>
        <taxon>Stenosarchaea group</taxon>
        <taxon>Halobacteria</taxon>
        <taxon>Halobacteriales</taxon>
        <taxon>Haloarculaceae</taxon>
        <taxon>Halorientalis</taxon>
    </lineage>
</organism>
<dbReference type="STRING" id="660518.SAMN05216218_11221"/>
<reference evidence="2" key="1">
    <citation type="submission" date="2016-10" db="EMBL/GenBank/DDBJ databases">
        <authorList>
            <person name="Varghese N."/>
            <person name="Submissions S."/>
        </authorList>
    </citation>
    <scope>NUCLEOTIDE SEQUENCE [LARGE SCALE GENOMIC DNA]</scope>
    <source>
        <strain evidence="2">IBRC-M 10760</strain>
    </source>
</reference>
<dbReference type="EMBL" id="FNBK01000012">
    <property type="protein sequence ID" value="SDF94467.1"/>
    <property type="molecule type" value="Genomic_DNA"/>
</dbReference>
<evidence type="ECO:0000313" key="1">
    <source>
        <dbReference type="EMBL" id="SDF94467.1"/>
    </source>
</evidence>
<sequence>MATSSDLAATVARVARAGDRLDITANLSVTVDGVDLAISTVDDRIRVQVPSVWAGIRLGRTERGQLGRLARILDGAGETAEIRVGDAVLAVVGADATPGRLGWALSLGPVETRPRAVVPALLRLR</sequence>
<proteinExistence type="predicted"/>
<dbReference type="RefSeq" id="WP_092693773.1">
    <property type="nucleotide sequence ID" value="NZ_FNBK01000012.1"/>
</dbReference>
<protein>
    <submittedName>
        <fullName evidence="1">Uncharacterized protein</fullName>
    </submittedName>
</protein>
<accession>A0A1G7Q796</accession>
<dbReference type="AlphaFoldDB" id="A0A1G7Q796"/>
<evidence type="ECO:0000313" key="2">
    <source>
        <dbReference type="Proteomes" id="UP000199076"/>
    </source>
</evidence>
<dbReference type="Proteomes" id="UP000199076">
    <property type="component" value="Unassembled WGS sequence"/>
</dbReference>
<name>A0A1G7Q796_9EURY</name>
<gene>
    <name evidence="1" type="ORF">SAMN05216218_11221</name>
</gene>
<keyword evidence="2" id="KW-1185">Reference proteome</keyword>
<dbReference type="OrthoDB" id="239317at2157"/>